<proteinExistence type="predicted"/>
<evidence type="ECO:0000313" key="2">
    <source>
        <dbReference type="Proteomes" id="UP000623467"/>
    </source>
</evidence>
<dbReference type="EMBL" id="JACAZH010000025">
    <property type="protein sequence ID" value="KAF7342588.1"/>
    <property type="molecule type" value="Genomic_DNA"/>
</dbReference>
<sequence length="215" mass="24258">MTRTHPLPTSISSSAQNNMFHAWIIHKAPHHLSKADFEAKMEALVDRAALLPIVQKNLVKLEMIFQNDAADDHIGAYGFPPKEPVVFDVLHSETPEQIYEIFAAAEVRELFAEGREWGLQSISSGFSASLDIKVDNPAPKDGAHLFVVYHVPPTLSSEEHDKRCHEFVESFVEIPACRKHLVRFEEWQSNNLLDNHMEAFGYSAAGPTFCESYEI</sequence>
<organism evidence="1 2">
    <name type="scientific">Mycena sanguinolenta</name>
    <dbReference type="NCBI Taxonomy" id="230812"/>
    <lineage>
        <taxon>Eukaryota</taxon>
        <taxon>Fungi</taxon>
        <taxon>Dikarya</taxon>
        <taxon>Basidiomycota</taxon>
        <taxon>Agaricomycotina</taxon>
        <taxon>Agaricomycetes</taxon>
        <taxon>Agaricomycetidae</taxon>
        <taxon>Agaricales</taxon>
        <taxon>Marasmiineae</taxon>
        <taxon>Mycenaceae</taxon>
        <taxon>Mycena</taxon>
    </lineage>
</organism>
<protein>
    <submittedName>
        <fullName evidence="1">Uncharacterized protein</fullName>
    </submittedName>
</protein>
<accession>A0A8H6XJA1</accession>
<dbReference type="AlphaFoldDB" id="A0A8H6XJA1"/>
<reference evidence="1" key="1">
    <citation type="submission" date="2020-05" db="EMBL/GenBank/DDBJ databases">
        <title>Mycena genomes resolve the evolution of fungal bioluminescence.</title>
        <authorList>
            <person name="Tsai I.J."/>
        </authorList>
    </citation>
    <scope>NUCLEOTIDE SEQUENCE</scope>
    <source>
        <strain evidence="1">160909Yilan</strain>
    </source>
</reference>
<comment type="caution">
    <text evidence="1">The sequence shown here is derived from an EMBL/GenBank/DDBJ whole genome shotgun (WGS) entry which is preliminary data.</text>
</comment>
<keyword evidence="2" id="KW-1185">Reference proteome</keyword>
<dbReference type="OrthoDB" id="2935144at2759"/>
<evidence type="ECO:0000313" key="1">
    <source>
        <dbReference type="EMBL" id="KAF7342588.1"/>
    </source>
</evidence>
<name>A0A8H6XJA1_9AGAR</name>
<gene>
    <name evidence="1" type="ORF">MSAN_02015500</name>
</gene>
<dbReference type="Proteomes" id="UP000623467">
    <property type="component" value="Unassembled WGS sequence"/>
</dbReference>